<dbReference type="InterPro" id="IPR014710">
    <property type="entry name" value="RmlC-like_jellyroll"/>
</dbReference>
<evidence type="ECO:0000256" key="1">
    <source>
        <dbReference type="ARBA" id="ARBA00022723"/>
    </source>
</evidence>
<dbReference type="OrthoDB" id="564955at2"/>
<name>A0A371IY46_9FIRM</name>
<dbReference type="InterPro" id="IPR051610">
    <property type="entry name" value="GPI/OXD"/>
</dbReference>
<protein>
    <submittedName>
        <fullName evidence="3">Cupin domain-containing protein</fullName>
    </submittedName>
</protein>
<dbReference type="EMBL" id="NOJY02000077">
    <property type="protein sequence ID" value="RDY25386.1"/>
    <property type="molecule type" value="Genomic_DNA"/>
</dbReference>
<comment type="caution">
    <text evidence="3">The sequence shown here is derived from an EMBL/GenBank/DDBJ whole genome shotgun (WGS) entry which is preliminary data.</text>
</comment>
<dbReference type="PANTHER" id="PTHR35848">
    <property type="entry name" value="OXALATE-BINDING PROTEIN"/>
    <property type="match status" value="1"/>
</dbReference>
<dbReference type="SUPFAM" id="SSF51182">
    <property type="entry name" value="RmlC-like cupins"/>
    <property type="match status" value="1"/>
</dbReference>
<sequence length="116" mass="12674">MEANHKNLLDGSLEQYNDSAVPKVPVFAGDDITSEVYYFNENQVLKMHRHPSGEQIFVFIKGSGTMTVGEKEHGVKEGDMVFVKSGEWHGITNGGSDKMIAVQITKVGAGAEFKDA</sequence>
<accession>A0A371IY46</accession>
<gene>
    <name evidence="3" type="ORF">CHL78_018465</name>
</gene>
<proteinExistence type="predicted"/>
<dbReference type="GO" id="GO:0046872">
    <property type="term" value="F:metal ion binding"/>
    <property type="evidence" value="ECO:0007669"/>
    <property type="project" value="UniProtKB-KW"/>
</dbReference>
<dbReference type="Pfam" id="PF07883">
    <property type="entry name" value="Cupin_2"/>
    <property type="match status" value="1"/>
</dbReference>
<dbReference type="AlphaFoldDB" id="A0A371IY46"/>
<dbReference type="Gene3D" id="2.60.120.10">
    <property type="entry name" value="Jelly Rolls"/>
    <property type="match status" value="1"/>
</dbReference>
<dbReference type="PANTHER" id="PTHR35848:SF6">
    <property type="entry name" value="CUPIN TYPE-2 DOMAIN-CONTAINING PROTEIN"/>
    <property type="match status" value="1"/>
</dbReference>
<dbReference type="RefSeq" id="WP_094369071.1">
    <property type="nucleotide sequence ID" value="NZ_NOJY02000077.1"/>
</dbReference>
<dbReference type="Proteomes" id="UP000215694">
    <property type="component" value="Unassembled WGS sequence"/>
</dbReference>
<dbReference type="InterPro" id="IPR013096">
    <property type="entry name" value="Cupin_2"/>
</dbReference>
<dbReference type="InterPro" id="IPR011051">
    <property type="entry name" value="RmlC_Cupin_sf"/>
</dbReference>
<keyword evidence="1" id="KW-0479">Metal-binding</keyword>
<evidence type="ECO:0000313" key="4">
    <source>
        <dbReference type="Proteomes" id="UP000215694"/>
    </source>
</evidence>
<reference evidence="3 4" key="1">
    <citation type="journal article" date="2017" name="Genome Announc.">
        <title>Draft Genome Sequence of Romboutsia weinsteinii sp. nov. Strain CCRI-19649(T) Isolated from Surface Water.</title>
        <authorList>
            <person name="Maheux A.F."/>
            <person name="Boudreau D.K."/>
            <person name="Berube E."/>
            <person name="Boissinot M."/>
            <person name="Cantin P."/>
            <person name="Raymond F."/>
            <person name="Corbeil J."/>
            <person name="Omar R.F."/>
            <person name="Bergeron M.G."/>
        </authorList>
    </citation>
    <scope>NUCLEOTIDE SEQUENCE [LARGE SCALE GENOMIC DNA]</scope>
    <source>
        <strain evidence="3 4">CCRI-19649</strain>
    </source>
</reference>
<keyword evidence="4" id="KW-1185">Reference proteome</keyword>
<organism evidence="3 4">
    <name type="scientific">Romboutsia weinsteinii</name>
    <dbReference type="NCBI Taxonomy" id="2020949"/>
    <lineage>
        <taxon>Bacteria</taxon>
        <taxon>Bacillati</taxon>
        <taxon>Bacillota</taxon>
        <taxon>Clostridia</taxon>
        <taxon>Peptostreptococcales</taxon>
        <taxon>Peptostreptococcaceae</taxon>
        <taxon>Romboutsia</taxon>
    </lineage>
</organism>
<evidence type="ECO:0000313" key="3">
    <source>
        <dbReference type="EMBL" id="RDY25386.1"/>
    </source>
</evidence>
<evidence type="ECO:0000259" key="2">
    <source>
        <dbReference type="Pfam" id="PF07883"/>
    </source>
</evidence>
<feature type="domain" description="Cupin type-2" evidence="2">
    <location>
        <begin position="42"/>
        <end position="102"/>
    </location>
</feature>